<dbReference type="InterPro" id="IPR011701">
    <property type="entry name" value="MFS"/>
</dbReference>
<dbReference type="PROSITE" id="PS50850">
    <property type="entry name" value="MFS"/>
    <property type="match status" value="1"/>
</dbReference>
<dbReference type="AlphaFoldDB" id="A0A6B2L4N8"/>
<evidence type="ECO:0000256" key="3">
    <source>
        <dbReference type="ARBA" id="ARBA00022692"/>
    </source>
</evidence>
<dbReference type="EMBL" id="GIBP01002947">
    <property type="protein sequence ID" value="NDV31916.1"/>
    <property type="molecule type" value="Transcribed_RNA"/>
</dbReference>
<evidence type="ECO:0000256" key="5">
    <source>
        <dbReference type="ARBA" id="ARBA00023136"/>
    </source>
</evidence>
<keyword evidence="2" id="KW-0813">Transport</keyword>
<dbReference type="InterPro" id="IPR001958">
    <property type="entry name" value="Tet-R_TetA/multi-R_MdtG-like"/>
</dbReference>
<evidence type="ECO:0000256" key="4">
    <source>
        <dbReference type="ARBA" id="ARBA00022989"/>
    </source>
</evidence>
<feature type="domain" description="Major facilitator superfamily (MFS) profile" evidence="7">
    <location>
        <begin position="5"/>
        <end position="432"/>
    </location>
</feature>
<dbReference type="Gene3D" id="1.20.1250.20">
    <property type="entry name" value="MFS general substrate transporter like domains"/>
    <property type="match status" value="1"/>
</dbReference>
<feature type="transmembrane region" description="Helical" evidence="6">
    <location>
        <begin position="77"/>
        <end position="94"/>
    </location>
</feature>
<name>A0A6B2L4N8_9EUKA</name>
<dbReference type="GO" id="GO:0022857">
    <property type="term" value="F:transmembrane transporter activity"/>
    <property type="evidence" value="ECO:0007669"/>
    <property type="project" value="InterPro"/>
</dbReference>
<dbReference type="PRINTS" id="PR01035">
    <property type="entry name" value="TCRTETA"/>
</dbReference>
<feature type="transmembrane region" description="Helical" evidence="6">
    <location>
        <begin position="328"/>
        <end position="347"/>
    </location>
</feature>
<feature type="transmembrane region" description="Helical" evidence="6">
    <location>
        <begin position="43"/>
        <end position="65"/>
    </location>
</feature>
<protein>
    <recommendedName>
        <fullName evidence="7">Major facilitator superfamily (MFS) profile domain-containing protein</fullName>
    </recommendedName>
</protein>
<dbReference type="GO" id="GO:0016020">
    <property type="term" value="C:membrane"/>
    <property type="evidence" value="ECO:0007669"/>
    <property type="project" value="UniProtKB-SubCell"/>
</dbReference>
<dbReference type="InterPro" id="IPR020846">
    <property type="entry name" value="MFS_dom"/>
</dbReference>
<evidence type="ECO:0000256" key="6">
    <source>
        <dbReference type="SAM" id="Phobius"/>
    </source>
</evidence>
<comment type="subcellular location">
    <subcellularLocation>
        <location evidence="1">Membrane</location>
        <topology evidence="1">Multi-pass membrane protein</topology>
    </subcellularLocation>
</comment>
<feature type="transmembrane region" description="Helical" evidence="6">
    <location>
        <begin position="176"/>
        <end position="200"/>
    </location>
</feature>
<evidence type="ECO:0000259" key="7">
    <source>
        <dbReference type="PROSITE" id="PS50850"/>
    </source>
</evidence>
<organism evidence="8">
    <name type="scientific">Arcella intermedia</name>
    <dbReference type="NCBI Taxonomy" id="1963864"/>
    <lineage>
        <taxon>Eukaryota</taxon>
        <taxon>Amoebozoa</taxon>
        <taxon>Tubulinea</taxon>
        <taxon>Elardia</taxon>
        <taxon>Arcellinida</taxon>
        <taxon>Sphaerothecina</taxon>
        <taxon>Arcellidae</taxon>
        <taxon>Arcella</taxon>
    </lineage>
</organism>
<evidence type="ECO:0000313" key="8">
    <source>
        <dbReference type="EMBL" id="NDV31916.1"/>
    </source>
</evidence>
<proteinExistence type="predicted"/>
<feature type="transmembrane region" description="Helical" evidence="6">
    <location>
        <begin position="100"/>
        <end position="122"/>
    </location>
</feature>
<feature type="transmembrane region" description="Helical" evidence="6">
    <location>
        <begin position="353"/>
        <end position="376"/>
    </location>
</feature>
<feature type="transmembrane region" description="Helical" evidence="6">
    <location>
        <begin position="297"/>
        <end position="316"/>
    </location>
</feature>
<feature type="transmembrane region" description="Helical" evidence="6">
    <location>
        <begin position="134"/>
        <end position="156"/>
    </location>
</feature>
<sequence>MPYKALFVLCCMVLSESFSITMIFPFLANMVLDFGLTDNLDEVGFYAGWIASCFNIAQFSSSFGWGWLSDKVGRKPVLIVGLAGNFLMIILFGFSKDLWYAILARSLNGFLNGNIGVVKTYLSEITDNTNAHKGFSIFGLCWGTGLIIGPSIGGFLSKPSEKIPHIFPPGSLLDQFPYLLPCIASATVTLLGLIMGIFFLQETLHIKKDKEKEEDPLVPKAKPNEIDIEEVEDEIDINNTRAICFSFFTSREIMITTLLYSLLTFHRMMLDEVFAIWAPLKPSEGGISFTSSDIGLIYAVAGASGLVSQFFIFPYFVDRFGTLTMYRWSSFISFFLNAILPVVSEIATHGTWAVWLSISAIFVLFSIINNFLFITVSKPNPPHTHSLLHTTVGKNDYYYLKERWCDLEGISFKKLISLEIQFSCLKNLFVCE</sequence>
<reference evidence="8" key="1">
    <citation type="journal article" date="2020" name="J. Eukaryot. Microbiol.">
        <title>De novo Sequencing, Assembly and Annotation of the Transcriptome for the Free-Living Testate Amoeba Arcella intermedia.</title>
        <authorList>
            <person name="Ribeiro G.M."/>
            <person name="Porfirio-Sousa A.L."/>
            <person name="Maurer-Alcala X.X."/>
            <person name="Katz L.A."/>
            <person name="Lahr D.J.G."/>
        </authorList>
    </citation>
    <scope>NUCLEOTIDE SEQUENCE</scope>
</reference>
<evidence type="ECO:0000256" key="1">
    <source>
        <dbReference type="ARBA" id="ARBA00004141"/>
    </source>
</evidence>
<dbReference type="Pfam" id="PF07690">
    <property type="entry name" value="MFS_1"/>
    <property type="match status" value="1"/>
</dbReference>
<keyword evidence="5 6" id="KW-0472">Membrane</keyword>
<dbReference type="PANTHER" id="PTHR23504:SF15">
    <property type="entry name" value="MAJOR FACILITATOR SUPERFAMILY (MFS) PROFILE DOMAIN-CONTAINING PROTEIN"/>
    <property type="match status" value="1"/>
</dbReference>
<evidence type="ECO:0000256" key="2">
    <source>
        <dbReference type="ARBA" id="ARBA00022448"/>
    </source>
</evidence>
<keyword evidence="3 6" id="KW-0812">Transmembrane</keyword>
<keyword evidence="4 6" id="KW-1133">Transmembrane helix</keyword>
<dbReference type="SUPFAM" id="SSF103473">
    <property type="entry name" value="MFS general substrate transporter"/>
    <property type="match status" value="1"/>
</dbReference>
<dbReference type="PANTHER" id="PTHR23504">
    <property type="entry name" value="MAJOR FACILITATOR SUPERFAMILY DOMAIN-CONTAINING PROTEIN 10"/>
    <property type="match status" value="1"/>
</dbReference>
<dbReference type="InterPro" id="IPR036259">
    <property type="entry name" value="MFS_trans_sf"/>
</dbReference>
<dbReference type="CDD" id="cd17330">
    <property type="entry name" value="MFS_SLC46_TetA_like"/>
    <property type="match status" value="1"/>
</dbReference>
<accession>A0A6B2L4N8</accession>